<dbReference type="Gene3D" id="3.40.1440.10">
    <property type="entry name" value="GIY-YIG endonuclease"/>
    <property type="match status" value="1"/>
</dbReference>
<feature type="domain" description="GIY-YIG" evidence="1">
    <location>
        <begin position="1"/>
        <end position="76"/>
    </location>
</feature>
<keyword evidence="2" id="KW-0540">Nuclease</keyword>
<dbReference type="RefSeq" id="WP_090984187.1">
    <property type="nucleotide sequence ID" value="NZ_FOJM01000009.1"/>
</dbReference>
<dbReference type="GO" id="GO:0004519">
    <property type="term" value="F:endonuclease activity"/>
    <property type="evidence" value="ECO:0007669"/>
    <property type="project" value="UniProtKB-KW"/>
</dbReference>
<accession>A0A1I0TGT6</accession>
<dbReference type="SUPFAM" id="SSF82771">
    <property type="entry name" value="GIY-YIG endonuclease"/>
    <property type="match status" value="1"/>
</dbReference>
<protein>
    <submittedName>
        <fullName evidence="2">Putative endonuclease</fullName>
    </submittedName>
</protein>
<sequence length="83" mass="9891">MFYAYILYSKTRDKYYIGSTINLTERLKKHNTNHAGFTGHTGDRCIVWFEAFDNLRDARLKERQIKNWKSRIMIEKLISSAES</sequence>
<name>A0A1I0TGT6_9SPHI</name>
<keyword evidence="3" id="KW-1185">Reference proteome</keyword>
<evidence type="ECO:0000313" key="2">
    <source>
        <dbReference type="EMBL" id="SFA50960.1"/>
    </source>
</evidence>
<dbReference type="EMBL" id="FOJM01000009">
    <property type="protein sequence ID" value="SFA50960.1"/>
    <property type="molecule type" value="Genomic_DNA"/>
</dbReference>
<keyword evidence="2" id="KW-0255">Endonuclease</keyword>
<dbReference type="STRING" id="332999.SAMN04488511_109220"/>
<organism evidence="2 3">
    <name type="scientific">Pedobacter suwonensis</name>
    <dbReference type="NCBI Taxonomy" id="332999"/>
    <lineage>
        <taxon>Bacteria</taxon>
        <taxon>Pseudomonadati</taxon>
        <taxon>Bacteroidota</taxon>
        <taxon>Sphingobacteriia</taxon>
        <taxon>Sphingobacteriales</taxon>
        <taxon>Sphingobacteriaceae</taxon>
        <taxon>Pedobacter</taxon>
    </lineage>
</organism>
<keyword evidence="2" id="KW-0378">Hydrolase</keyword>
<dbReference type="PROSITE" id="PS50164">
    <property type="entry name" value="GIY_YIG"/>
    <property type="match status" value="1"/>
</dbReference>
<dbReference type="InterPro" id="IPR000305">
    <property type="entry name" value="GIY-YIG_endonuc"/>
</dbReference>
<dbReference type="OrthoDB" id="677560at2"/>
<evidence type="ECO:0000259" key="1">
    <source>
        <dbReference type="PROSITE" id="PS50164"/>
    </source>
</evidence>
<evidence type="ECO:0000313" key="3">
    <source>
        <dbReference type="Proteomes" id="UP000198836"/>
    </source>
</evidence>
<dbReference type="AlphaFoldDB" id="A0A1I0TGT6"/>
<dbReference type="Proteomes" id="UP000198836">
    <property type="component" value="Unassembled WGS sequence"/>
</dbReference>
<dbReference type="CDD" id="cd10449">
    <property type="entry name" value="GIY-YIG_SLX1_like"/>
    <property type="match status" value="1"/>
</dbReference>
<proteinExistence type="predicted"/>
<dbReference type="Pfam" id="PF01541">
    <property type="entry name" value="GIY-YIG"/>
    <property type="match status" value="1"/>
</dbReference>
<gene>
    <name evidence="2" type="ORF">SAMN04488511_109220</name>
</gene>
<dbReference type="InterPro" id="IPR035901">
    <property type="entry name" value="GIY-YIG_endonuc_sf"/>
</dbReference>
<reference evidence="3" key="1">
    <citation type="submission" date="2016-10" db="EMBL/GenBank/DDBJ databases">
        <authorList>
            <person name="Varghese N."/>
            <person name="Submissions S."/>
        </authorList>
    </citation>
    <scope>NUCLEOTIDE SEQUENCE [LARGE SCALE GENOMIC DNA]</scope>
    <source>
        <strain evidence="3">DSM 18130</strain>
    </source>
</reference>